<evidence type="ECO:0000313" key="3">
    <source>
        <dbReference type="EMBL" id="GIG53186.1"/>
    </source>
</evidence>
<feature type="compositionally biased region" description="Basic residues" evidence="1">
    <location>
        <begin position="101"/>
        <end position="110"/>
    </location>
</feature>
<keyword evidence="4" id="KW-1185">Reference proteome</keyword>
<keyword evidence="2" id="KW-1133">Transmembrane helix</keyword>
<name>A0A919UI99_9ACTN</name>
<dbReference type="Proteomes" id="UP000660611">
    <property type="component" value="Unassembled WGS sequence"/>
</dbReference>
<evidence type="ECO:0000256" key="1">
    <source>
        <dbReference type="SAM" id="MobiDB-lite"/>
    </source>
</evidence>
<reference evidence="3" key="1">
    <citation type="submission" date="2021-01" db="EMBL/GenBank/DDBJ databases">
        <title>Whole genome shotgun sequence of Dactylosporangium siamense NBRC 106093.</title>
        <authorList>
            <person name="Komaki H."/>
            <person name="Tamura T."/>
        </authorList>
    </citation>
    <scope>NUCLEOTIDE SEQUENCE</scope>
    <source>
        <strain evidence="3">NBRC 106093</strain>
    </source>
</reference>
<gene>
    <name evidence="3" type="ORF">Dsi01nite_112270</name>
</gene>
<sequence length="125" mass="13431">MGAVKGPTRSVVVSLTWIFFASAVGFGSIAAAIAVPVCRTIRHNKRAKVFERTFDKLIATLDVPVAEALTTLQTTIRVLEQGPAESEVPPNLRAVEALVRRTPRTRRRRSQQAIPASGPGQLTGG</sequence>
<evidence type="ECO:0008006" key="5">
    <source>
        <dbReference type="Google" id="ProtNLM"/>
    </source>
</evidence>
<evidence type="ECO:0000313" key="4">
    <source>
        <dbReference type="Proteomes" id="UP000660611"/>
    </source>
</evidence>
<keyword evidence="2" id="KW-0812">Transmembrane</keyword>
<organism evidence="3 4">
    <name type="scientific">Dactylosporangium siamense</name>
    <dbReference type="NCBI Taxonomy" id="685454"/>
    <lineage>
        <taxon>Bacteria</taxon>
        <taxon>Bacillati</taxon>
        <taxon>Actinomycetota</taxon>
        <taxon>Actinomycetes</taxon>
        <taxon>Micromonosporales</taxon>
        <taxon>Micromonosporaceae</taxon>
        <taxon>Dactylosporangium</taxon>
    </lineage>
</organism>
<evidence type="ECO:0000256" key="2">
    <source>
        <dbReference type="SAM" id="Phobius"/>
    </source>
</evidence>
<feature type="region of interest" description="Disordered" evidence="1">
    <location>
        <begin position="93"/>
        <end position="125"/>
    </location>
</feature>
<proteinExistence type="predicted"/>
<dbReference type="AlphaFoldDB" id="A0A919UI99"/>
<accession>A0A919UI99</accession>
<dbReference type="EMBL" id="BONQ01000218">
    <property type="protein sequence ID" value="GIG53186.1"/>
    <property type="molecule type" value="Genomic_DNA"/>
</dbReference>
<keyword evidence="2" id="KW-0472">Membrane</keyword>
<feature type="transmembrane region" description="Helical" evidence="2">
    <location>
        <begin position="15"/>
        <end position="38"/>
    </location>
</feature>
<protein>
    <recommendedName>
        <fullName evidence="5">Transmembrane protein</fullName>
    </recommendedName>
</protein>
<comment type="caution">
    <text evidence="3">The sequence shown here is derived from an EMBL/GenBank/DDBJ whole genome shotgun (WGS) entry which is preliminary data.</text>
</comment>